<comment type="similarity">
    <text evidence="1 12">Belongs to the FliP/MopC/SpaP family.</text>
</comment>
<keyword evidence="13" id="KW-0966">Cell projection</keyword>
<evidence type="ECO:0000256" key="8">
    <source>
        <dbReference type="ARBA" id="ARBA00022989"/>
    </source>
</evidence>
<evidence type="ECO:0000313" key="13">
    <source>
        <dbReference type="EMBL" id="VCU09478.1"/>
    </source>
</evidence>
<comment type="subcellular location">
    <subcellularLocation>
        <location evidence="12">Cell membrane</location>
        <topology evidence="12">Multi-pass membrane protein</topology>
    </subcellularLocation>
    <subcellularLocation>
        <location evidence="12">Bacterial flagellum basal body</location>
    </subcellularLocation>
</comment>
<name>A0A447CVZ5_9BRAD</name>
<evidence type="ECO:0000256" key="12">
    <source>
        <dbReference type="RuleBase" id="RU362069"/>
    </source>
</evidence>
<reference evidence="14" key="1">
    <citation type="submission" date="2018-10" db="EMBL/GenBank/DDBJ databases">
        <authorList>
            <person name="Peiro R."/>
            <person name="Begona"/>
            <person name="Cbmso G."/>
            <person name="Lopez M."/>
            <person name="Gonzalez S."/>
            <person name="Sacristan E."/>
            <person name="Castillo E."/>
        </authorList>
    </citation>
    <scope>NUCLEOTIDE SEQUENCE [LARGE SCALE GENOMIC DNA]</scope>
</reference>
<keyword evidence="7 12" id="KW-0653">Protein transport</keyword>
<feature type="transmembrane region" description="Helical" evidence="12">
    <location>
        <begin position="115"/>
        <end position="132"/>
    </location>
</feature>
<comment type="function">
    <text evidence="12">Plays a role in the flagellum-specific transport system.</text>
</comment>
<evidence type="ECO:0000256" key="1">
    <source>
        <dbReference type="ARBA" id="ARBA00006257"/>
    </source>
</evidence>
<proteinExistence type="inferred from homology"/>
<dbReference type="PROSITE" id="PS01061">
    <property type="entry name" value="FLIP_2"/>
    <property type="match status" value="1"/>
</dbReference>
<dbReference type="Proteomes" id="UP000289200">
    <property type="component" value="Unassembled WGS sequence"/>
</dbReference>
<evidence type="ECO:0000313" key="14">
    <source>
        <dbReference type="Proteomes" id="UP000289200"/>
    </source>
</evidence>
<sequence>MTRTQDGRRVRLATVAAEVATKAVVTTAVAATLVAVLLTAAVLTAGPAAAQDININLGGQGGGLTERVIQLIALLTVLSLAPSILVMVTSFTRIVVVLSLLRTALGTATAPPNTVIISLALFLTAFVMGPAFERAWDVGVRPLVNNEITPEQAFERSSEPFRAFMLKNVREKDLKLFVDMARQQAPATPEELSLRILVPAFMISELKRAFEIGFLLFLPFLIIDLVVASVLMSMGMMMLPPAVISLPFKLIFFVLVDGWNLVAGSLVQSYGPI</sequence>
<evidence type="ECO:0000256" key="3">
    <source>
        <dbReference type="ARBA" id="ARBA00022448"/>
    </source>
</evidence>
<dbReference type="InterPro" id="IPR005838">
    <property type="entry name" value="T3SS_IM_P"/>
</dbReference>
<feature type="transmembrane region" description="Helical" evidence="12">
    <location>
        <begin position="71"/>
        <end position="95"/>
    </location>
</feature>
<evidence type="ECO:0000256" key="6">
    <source>
        <dbReference type="ARBA" id="ARBA00022795"/>
    </source>
</evidence>
<evidence type="ECO:0000256" key="11">
    <source>
        <dbReference type="ARBA" id="ARBA00023225"/>
    </source>
</evidence>
<dbReference type="EMBL" id="UWOC01000159">
    <property type="protein sequence ID" value="VCU09478.1"/>
    <property type="molecule type" value="Genomic_DNA"/>
</dbReference>
<dbReference type="PROSITE" id="PS01060">
    <property type="entry name" value="FLIP_1"/>
    <property type="match status" value="1"/>
</dbReference>
<keyword evidence="9 12" id="KW-0472">Membrane</keyword>
<organism evidence="13 14">
    <name type="scientific">Rhodoplanes serenus</name>
    <dbReference type="NCBI Taxonomy" id="200615"/>
    <lineage>
        <taxon>Bacteria</taxon>
        <taxon>Pseudomonadati</taxon>
        <taxon>Pseudomonadota</taxon>
        <taxon>Alphaproteobacteria</taxon>
        <taxon>Hyphomicrobiales</taxon>
        <taxon>Nitrobacteraceae</taxon>
        <taxon>Rhodoplanes</taxon>
    </lineage>
</organism>
<dbReference type="GO" id="GO:0009425">
    <property type="term" value="C:bacterial-type flagellum basal body"/>
    <property type="evidence" value="ECO:0007669"/>
    <property type="project" value="UniProtKB-SubCell"/>
</dbReference>
<keyword evidence="11 12" id="KW-1006">Bacterial flagellum protein export</keyword>
<dbReference type="PANTHER" id="PTHR30587">
    <property type="entry name" value="FLAGELLAR BIOSYNTHETIC PROTEIN FLIP"/>
    <property type="match status" value="1"/>
</dbReference>
<dbReference type="PRINTS" id="PR01302">
    <property type="entry name" value="TYPE3IMPPROT"/>
</dbReference>
<keyword evidence="10" id="KW-0975">Bacterial flagellum</keyword>
<dbReference type="InterPro" id="IPR005837">
    <property type="entry name" value="FliP"/>
</dbReference>
<dbReference type="NCBIfam" id="NF009438">
    <property type="entry name" value="PRK12797.1"/>
    <property type="match status" value="1"/>
</dbReference>
<evidence type="ECO:0000256" key="2">
    <source>
        <dbReference type="ARBA" id="ARBA00021714"/>
    </source>
</evidence>
<dbReference type="Pfam" id="PF00813">
    <property type="entry name" value="FliP"/>
    <property type="match status" value="1"/>
</dbReference>
<dbReference type="PRINTS" id="PR00951">
    <property type="entry name" value="FLGBIOSNFLIP"/>
</dbReference>
<keyword evidence="3 12" id="KW-0813">Transport</keyword>
<dbReference type="PANTHER" id="PTHR30587:SF0">
    <property type="entry name" value="FLAGELLAR BIOSYNTHETIC PROTEIN FLIP"/>
    <property type="match status" value="1"/>
</dbReference>
<keyword evidence="13" id="KW-0282">Flagellum</keyword>
<dbReference type="GO" id="GO:0044781">
    <property type="term" value="P:bacterial-type flagellum organization"/>
    <property type="evidence" value="ECO:0007669"/>
    <property type="project" value="UniProtKB-UniRule"/>
</dbReference>
<evidence type="ECO:0000256" key="7">
    <source>
        <dbReference type="ARBA" id="ARBA00022927"/>
    </source>
</evidence>
<keyword evidence="4 12" id="KW-1003">Cell membrane</keyword>
<evidence type="ECO:0000256" key="4">
    <source>
        <dbReference type="ARBA" id="ARBA00022475"/>
    </source>
</evidence>
<comment type="caution">
    <text evidence="13">The sequence shown here is derived from an EMBL/GenBank/DDBJ whole genome shotgun (WGS) entry which is preliminary data.</text>
</comment>
<feature type="transmembrane region" description="Helical" evidence="12">
    <location>
        <begin position="246"/>
        <end position="267"/>
    </location>
</feature>
<dbReference type="GO" id="GO:0005886">
    <property type="term" value="C:plasma membrane"/>
    <property type="evidence" value="ECO:0007669"/>
    <property type="project" value="UniProtKB-SubCell"/>
</dbReference>
<dbReference type="NCBIfam" id="TIGR01103">
    <property type="entry name" value="fliP"/>
    <property type="match status" value="1"/>
</dbReference>
<accession>A0A447CVZ5</accession>
<feature type="transmembrane region" description="Helical" evidence="12">
    <location>
        <begin position="28"/>
        <end position="50"/>
    </location>
</feature>
<keyword evidence="13" id="KW-0969">Cilium</keyword>
<keyword evidence="14" id="KW-1185">Reference proteome</keyword>
<keyword evidence="8 12" id="KW-1133">Transmembrane helix</keyword>
<protein>
    <recommendedName>
        <fullName evidence="2 12">Flagellar biosynthetic protein FliP</fullName>
    </recommendedName>
</protein>
<feature type="transmembrane region" description="Helical" evidence="12">
    <location>
        <begin position="212"/>
        <end position="234"/>
    </location>
</feature>
<gene>
    <name evidence="12 13" type="primary">fliP</name>
    <name evidence="13" type="ORF">RHODGE_RHODGE_03162</name>
</gene>
<keyword evidence="5 12" id="KW-0812">Transmembrane</keyword>
<evidence type="ECO:0000256" key="10">
    <source>
        <dbReference type="ARBA" id="ARBA00023143"/>
    </source>
</evidence>
<dbReference type="GO" id="GO:0009306">
    <property type="term" value="P:protein secretion"/>
    <property type="evidence" value="ECO:0007669"/>
    <property type="project" value="UniProtKB-UniRule"/>
</dbReference>
<evidence type="ECO:0000256" key="5">
    <source>
        <dbReference type="ARBA" id="ARBA00022692"/>
    </source>
</evidence>
<evidence type="ECO:0000256" key="9">
    <source>
        <dbReference type="ARBA" id="ARBA00023136"/>
    </source>
</evidence>
<dbReference type="AlphaFoldDB" id="A0A447CVZ5"/>
<keyword evidence="6 12" id="KW-1005">Bacterial flagellum biogenesis</keyword>